<dbReference type="PANTHER" id="PTHR42693:SF53">
    <property type="entry name" value="ENDO-4-O-SULFATASE"/>
    <property type="match status" value="1"/>
</dbReference>
<proteinExistence type="inferred from homology"/>
<dbReference type="PROSITE" id="PS00149">
    <property type="entry name" value="SULFATASE_2"/>
    <property type="match status" value="1"/>
</dbReference>
<dbReference type="InterPro" id="IPR000917">
    <property type="entry name" value="Sulfatase_N"/>
</dbReference>
<evidence type="ECO:0000259" key="5">
    <source>
        <dbReference type="Pfam" id="PF00884"/>
    </source>
</evidence>
<evidence type="ECO:0000256" key="2">
    <source>
        <dbReference type="ARBA" id="ARBA00022723"/>
    </source>
</evidence>
<organism evidence="6 7">
    <name type="scientific">Lentisphaera araneosa HTCC2155</name>
    <dbReference type="NCBI Taxonomy" id="313628"/>
    <lineage>
        <taxon>Bacteria</taxon>
        <taxon>Pseudomonadati</taxon>
        <taxon>Lentisphaerota</taxon>
        <taxon>Lentisphaeria</taxon>
        <taxon>Lentisphaerales</taxon>
        <taxon>Lentisphaeraceae</taxon>
        <taxon>Lentisphaera</taxon>
    </lineage>
</organism>
<evidence type="ECO:0000313" key="7">
    <source>
        <dbReference type="Proteomes" id="UP000004947"/>
    </source>
</evidence>
<reference evidence="6 7" key="1">
    <citation type="journal article" date="2010" name="J. Bacteriol.">
        <title>Genome sequence of Lentisphaera araneosa HTCC2155T, the type species of the order Lentisphaerales in the phylum Lentisphaerae.</title>
        <authorList>
            <person name="Thrash J.C."/>
            <person name="Cho J.C."/>
            <person name="Vergin K.L."/>
            <person name="Morris R.M."/>
            <person name="Giovannoni S.J."/>
        </authorList>
    </citation>
    <scope>NUCLEOTIDE SEQUENCE [LARGE SCALE GENOMIC DNA]</scope>
    <source>
        <strain evidence="6 7">HTCC2155</strain>
    </source>
</reference>
<dbReference type="Proteomes" id="UP000004947">
    <property type="component" value="Unassembled WGS sequence"/>
</dbReference>
<keyword evidence="4" id="KW-0106">Calcium</keyword>
<evidence type="ECO:0000256" key="3">
    <source>
        <dbReference type="ARBA" id="ARBA00022801"/>
    </source>
</evidence>
<evidence type="ECO:0000313" key="6">
    <source>
        <dbReference type="EMBL" id="EDM29456.1"/>
    </source>
</evidence>
<dbReference type="AlphaFoldDB" id="A6DF76"/>
<feature type="domain" description="Sulfatase N-terminal" evidence="5">
    <location>
        <begin position="22"/>
        <end position="377"/>
    </location>
</feature>
<dbReference type="GO" id="GO:0004065">
    <property type="term" value="F:arylsulfatase activity"/>
    <property type="evidence" value="ECO:0007669"/>
    <property type="project" value="TreeGrafter"/>
</dbReference>
<evidence type="ECO:0000256" key="4">
    <source>
        <dbReference type="ARBA" id="ARBA00022837"/>
    </source>
</evidence>
<gene>
    <name evidence="6" type="ORF">LNTAR_16938</name>
</gene>
<name>A6DF76_9BACT</name>
<dbReference type="STRING" id="313628.LNTAR_16938"/>
<keyword evidence="3" id="KW-0378">Hydrolase</keyword>
<evidence type="ECO:0000256" key="1">
    <source>
        <dbReference type="ARBA" id="ARBA00008779"/>
    </source>
</evidence>
<keyword evidence="2" id="KW-0479">Metal-binding</keyword>
<comment type="similarity">
    <text evidence="1">Belongs to the sulfatase family.</text>
</comment>
<dbReference type="RefSeq" id="WP_007276578.1">
    <property type="nucleotide sequence ID" value="NZ_ABCK01000001.1"/>
</dbReference>
<protein>
    <submittedName>
        <fullName evidence="6">Arylsulfatase A</fullName>
    </submittedName>
</protein>
<dbReference type="InterPro" id="IPR024607">
    <property type="entry name" value="Sulfatase_CS"/>
</dbReference>
<dbReference type="PANTHER" id="PTHR42693">
    <property type="entry name" value="ARYLSULFATASE FAMILY MEMBER"/>
    <property type="match status" value="1"/>
</dbReference>
<dbReference type="Pfam" id="PF00884">
    <property type="entry name" value="Sulfatase"/>
    <property type="match status" value="1"/>
</dbReference>
<dbReference type="CDD" id="cd16143">
    <property type="entry name" value="ARS_like"/>
    <property type="match status" value="1"/>
</dbReference>
<dbReference type="SUPFAM" id="SSF53649">
    <property type="entry name" value="Alkaline phosphatase-like"/>
    <property type="match status" value="1"/>
</dbReference>
<dbReference type="Gene3D" id="3.40.720.10">
    <property type="entry name" value="Alkaline Phosphatase, subunit A"/>
    <property type="match status" value="1"/>
</dbReference>
<keyword evidence="7" id="KW-1185">Reference proteome</keyword>
<comment type="caution">
    <text evidence="6">The sequence shown here is derived from an EMBL/GenBank/DDBJ whole genome shotgun (WGS) entry which is preliminary data.</text>
</comment>
<dbReference type="Gene3D" id="3.30.1120.10">
    <property type="match status" value="1"/>
</dbReference>
<dbReference type="PROSITE" id="PS00523">
    <property type="entry name" value="SULFATASE_1"/>
    <property type="match status" value="1"/>
</dbReference>
<accession>A6DF76</accession>
<dbReference type="GO" id="GO:0046872">
    <property type="term" value="F:metal ion binding"/>
    <property type="evidence" value="ECO:0007669"/>
    <property type="project" value="UniProtKB-KW"/>
</dbReference>
<dbReference type="OrthoDB" id="9766107at2"/>
<dbReference type="InterPro" id="IPR050738">
    <property type="entry name" value="Sulfatase"/>
</dbReference>
<dbReference type="EMBL" id="ABCK01000001">
    <property type="protein sequence ID" value="EDM29456.1"/>
    <property type="molecule type" value="Genomic_DNA"/>
</dbReference>
<dbReference type="eggNOG" id="COG3119">
    <property type="taxonomic scope" value="Bacteria"/>
</dbReference>
<dbReference type="InterPro" id="IPR017850">
    <property type="entry name" value="Alkaline_phosphatase_core_sf"/>
</dbReference>
<sequence length="542" mass="60475">MKHLFTIIYIAIVTLSLAADKPNIVFILADDMGIGDTNCYGDEKCRINTPNIDALAAEGVRFTDFHVNSSICGPTRRALMTGRYPWRFGATVNNGPWGFCGPRPNTEKYTLGKVLKKAGYNTGYIGKWHLGTTMVTKDGKKQGLTNVDYTKPLVYGPMQFGFDYSFILPGSLDMYPYAFIKDNDWQGDVSALKGWSAFNRVGAAEISFESNKVVETFYRESELFIKKQNSDTPFFLFLALTSPHTPVCPGEEWNGKSELGPYGDFVMEVDHSIARVKQALKEKGLYENTLIIFSSDHGPAPYAGNILKATPNQISLLEQQGHYPAGIYRGYKFSIYEGGLRVPFIASWPGKTPKGQICNQLIGFNDLFATFAELTNIKLQEDEAPDSISFARLLTKPSSNGDRKDLIMQSVTSFAIRDGEWKLCLCPGSGIPANSENGKGNDPAPNAAWKKALEEFKGKPHQTDLLKAPFVQLFNLAKDPEEKNNLASKNPRQVEKMINLFKKQIADGRSTPGPKLKNDKKIEMIPLKDRRLPEFVRNLFTH</sequence>